<dbReference type="EMBL" id="JAULSY010000076">
    <property type="protein sequence ID" value="KAK0667213.1"/>
    <property type="molecule type" value="Genomic_DNA"/>
</dbReference>
<protein>
    <submittedName>
        <fullName evidence="2">Uncharacterized protein</fullName>
    </submittedName>
</protein>
<feature type="compositionally biased region" description="Low complexity" evidence="1">
    <location>
        <begin position="115"/>
        <end position="132"/>
    </location>
</feature>
<accession>A0AA40DB87</accession>
<feature type="region of interest" description="Disordered" evidence="1">
    <location>
        <begin position="32"/>
        <end position="75"/>
    </location>
</feature>
<gene>
    <name evidence="2" type="ORF">QBC41DRAFT_141614</name>
</gene>
<proteinExistence type="predicted"/>
<sequence>MVTCIWSDDGLPASSSTFHPYAFNTAAAATTMSQHDQHDQQSSRSSWDLVPDEDFSVDEHTRDRSPQRNENNFASGQIGFGAATFLNAARPYVPDSTGDSTEIAGTNDTAPADTAAATQHAGDMTTTTTTHTPASYNNESTYTAFPYNENDHGHPDLTYANMMEHEERTYPHDVDIWVYHAGTRRLNKYQATSQRYSSSVVSTRSAVSNTSAGWVQVIESAPEDDVFGMGAWTDDAIENLRARPDGH</sequence>
<dbReference type="AlphaFoldDB" id="A0AA40DB87"/>
<dbReference type="Proteomes" id="UP001174997">
    <property type="component" value="Unassembled WGS sequence"/>
</dbReference>
<keyword evidence="3" id="KW-1185">Reference proteome</keyword>
<organism evidence="2 3">
    <name type="scientific">Cercophora samala</name>
    <dbReference type="NCBI Taxonomy" id="330535"/>
    <lineage>
        <taxon>Eukaryota</taxon>
        <taxon>Fungi</taxon>
        <taxon>Dikarya</taxon>
        <taxon>Ascomycota</taxon>
        <taxon>Pezizomycotina</taxon>
        <taxon>Sordariomycetes</taxon>
        <taxon>Sordariomycetidae</taxon>
        <taxon>Sordariales</taxon>
        <taxon>Lasiosphaeriaceae</taxon>
        <taxon>Cercophora</taxon>
    </lineage>
</organism>
<reference evidence="2" key="1">
    <citation type="submission" date="2023-06" db="EMBL/GenBank/DDBJ databases">
        <title>Genome-scale phylogeny and comparative genomics of the fungal order Sordariales.</title>
        <authorList>
            <consortium name="Lawrence Berkeley National Laboratory"/>
            <person name="Hensen N."/>
            <person name="Bonometti L."/>
            <person name="Westerberg I."/>
            <person name="Brannstrom I.O."/>
            <person name="Guillou S."/>
            <person name="Cros-Aarteil S."/>
            <person name="Calhoun S."/>
            <person name="Haridas S."/>
            <person name="Kuo A."/>
            <person name="Mondo S."/>
            <person name="Pangilinan J."/>
            <person name="Riley R."/>
            <person name="Labutti K."/>
            <person name="Andreopoulos B."/>
            <person name="Lipzen A."/>
            <person name="Chen C."/>
            <person name="Yanf M."/>
            <person name="Daum C."/>
            <person name="Ng V."/>
            <person name="Clum A."/>
            <person name="Steindorff A."/>
            <person name="Ohm R."/>
            <person name="Martin F."/>
            <person name="Silar P."/>
            <person name="Natvig D."/>
            <person name="Lalanne C."/>
            <person name="Gautier V."/>
            <person name="Ament-Velasquez S.L."/>
            <person name="Kruys A."/>
            <person name="Hutchinson M.I."/>
            <person name="Powell A.J."/>
            <person name="Barry K."/>
            <person name="Miller A.N."/>
            <person name="Grigoriev I.V."/>
            <person name="Debuchy R."/>
            <person name="Gladieux P."/>
            <person name="Thoren M.H."/>
            <person name="Johannesson H."/>
        </authorList>
    </citation>
    <scope>NUCLEOTIDE SEQUENCE</scope>
    <source>
        <strain evidence="2">CBS 307.81</strain>
    </source>
</reference>
<evidence type="ECO:0000313" key="2">
    <source>
        <dbReference type="EMBL" id="KAK0667213.1"/>
    </source>
</evidence>
<feature type="region of interest" description="Disordered" evidence="1">
    <location>
        <begin position="115"/>
        <end position="137"/>
    </location>
</feature>
<evidence type="ECO:0000313" key="3">
    <source>
        <dbReference type="Proteomes" id="UP001174997"/>
    </source>
</evidence>
<feature type="compositionally biased region" description="Basic and acidic residues" evidence="1">
    <location>
        <begin position="57"/>
        <end position="67"/>
    </location>
</feature>
<comment type="caution">
    <text evidence="2">The sequence shown here is derived from an EMBL/GenBank/DDBJ whole genome shotgun (WGS) entry which is preliminary data.</text>
</comment>
<evidence type="ECO:0000256" key="1">
    <source>
        <dbReference type="SAM" id="MobiDB-lite"/>
    </source>
</evidence>
<name>A0AA40DB87_9PEZI</name>